<reference evidence="1 2" key="1">
    <citation type="submission" date="2014-03" db="EMBL/GenBank/DDBJ databases">
        <title>Bradyrhizobium valentinum sp. nov., isolated from effective nodules of Lupinus mariae-josephae, a lupine endemic of basic-lime soils in Eastern Spain.</title>
        <authorList>
            <person name="Duran D."/>
            <person name="Rey L."/>
            <person name="Navarro A."/>
            <person name="Busquets A."/>
            <person name="Imperial J."/>
            <person name="Ruiz-Argueso T."/>
        </authorList>
    </citation>
    <scope>NUCLEOTIDE SEQUENCE [LARGE SCALE GENOMIC DNA]</scope>
    <source>
        <strain evidence="1 2">PAC68</strain>
    </source>
</reference>
<evidence type="ECO:0000313" key="2">
    <source>
        <dbReference type="Proteomes" id="UP000050863"/>
    </source>
</evidence>
<protein>
    <submittedName>
        <fullName evidence="1">Uncharacterized protein</fullName>
    </submittedName>
</protein>
<evidence type="ECO:0000313" key="1">
    <source>
        <dbReference type="EMBL" id="KRR13922.1"/>
    </source>
</evidence>
<sequence length="84" mass="9106">MRPKRVAEFIGEDPEVSEKSTMIIVHVLNPDAFKGQGSVILLELADEAAARKVARKIADETGRGVTVRDTNTVLIEAIAPAKIH</sequence>
<name>A0A0R3M0Z0_9BRAD</name>
<gene>
    <name evidence="1" type="ORF">CQ12_40790</name>
</gene>
<organism evidence="1 2">
    <name type="scientific">Bradyrhizobium jicamae</name>
    <dbReference type="NCBI Taxonomy" id="280332"/>
    <lineage>
        <taxon>Bacteria</taxon>
        <taxon>Pseudomonadati</taxon>
        <taxon>Pseudomonadota</taxon>
        <taxon>Alphaproteobacteria</taxon>
        <taxon>Hyphomicrobiales</taxon>
        <taxon>Nitrobacteraceae</taxon>
        <taxon>Bradyrhizobium</taxon>
    </lineage>
</organism>
<dbReference type="EMBL" id="LLXZ01000019">
    <property type="protein sequence ID" value="KRR13922.1"/>
    <property type="molecule type" value="Genomic_DNA"/>
</dbReference>
<dbReference type="Proteomes" id="UP000050863">
    <property type="component" value="Unassembled WGS sequence"/>
</dbReference>
<keyword evidence="2" id="KW-1185">Reference proteome</keyword>
<proteinExistence type="predicted"/>
<dbReference type="AlphaFoldDB" id="A0A0R3M0Z0"/>
<accession>A0A0R3M0Z0</accession>
<comment type="caution">
    <text evidence="1">The sequence shown here is derived from an EMBL/GenBank/DDBJ whole genome shotgun (WGS) entry which is preliminary data.</text>
</comment>